<sequence>MISGDPLVPGAEALGEAKAYLRVEGSDEDAMLERLIGSAAELCERFVRQALLRRGFSETLELSGAWTRLGVAPVQAISGVEGVRSDGSAFAISAEAYAIDIDAHGEGWVRVSQAGDAVRIKVAYQAGLAADWASLPEALRQGMVRLTAHLFTHRDGPGDAGPPAAVTALWRPWRRMRIG</sequence>
<dbReference type="NCBIfam" id="TIGR01560">
    <property type="entry name" value="put_DNA_pack"/>
    <property type="match status" value="1"/>
</dbReference>
<keyword evidence="2" id="KW-1185">Reference proteome</keyword>
<dbReference type="Gene3D" id="1.10.3230.30">
    <property type="entry name" value="Phage gp6-like head-tail connector protein"/>
    <property type="match status" value="1"/>
</dbReference>
<evidence type="ECO:0000313" key="1">
    <source>
        <dbReference type="EMBL" id="PWG01839.1"/>
    </source>
</evidence>
<accession>A0A2U2J0I1</accession>
<proteinExistence type="predicted"/>
<dbReference type="AlphaFoldDB" id="A0A2U2J0I1"/>
<dbReference type="Proteomes" id="UP000245916">
    <property type="component" value="Unassembled WGS sequence"/>
</dbReference>
<evidence type="ECO:0000313" key="2">
    <source>
        <dbReference type="Proteomes" id="UP000245916"/>
    </source>
</evidence>
<name>A0A2U2J0I1_9SPHN</name>
<gene>
    <name evidence="1" type="ORF">DF286_02330</name>
</gene>
<reference evidence="1 2" key="1">
    <citation type="submission" date="2018-05" db="EMBL/GenBank/DDBJ databases">
        <title>Genome of Sphingosinicella humi QZX222.</title>
        <authorList>
            <person name="Qiao Z."/>
            <person name="Wang G."/>
        </authorList>
    </citation>
    <scope>NUCLEOTIDE SEQUENCE [LARGE SCALE GENOMIC DNA]</scope>
    <source>
        <strain evidence="1 2">QZX222</strain>
    </source>
</reference>
<comment type="caution">
    <text evidence="1">The sequence shown here is derived from an EMBL/GenBank/DDBJ whole genome shotgun (WGS) entry which is preliminary data.</text>
</comment>
<dbReference type="EMBL" id="QFFF01000001">
    <property type="protein sequence ID" value="PWG01839.1"/>
    <property type="molecule type" value="Genomic_DNA"/>
</dbReference>
<evidence type="ECO:0008006" key="3">
    <source>
        <dbReference type="Google" id="ProtNLM"/>
    </source>
</evidence>
<dbReference type="OrthoDB" id="8478788at2"/>
<protein>
    <recommendedName>
        <fullName evidence="3">Phage gp6-like head-tail connector protein</fullName>
    </recommendedName>
</protein>
<dbReference type="CDD" id="cd08054">
    <property type="entry name" value="gp6"/>
    <property type="match status" value="1"/>
</dbReference>
<dbReference type="RefSeq" id="WP_109269978.1">
    <property type="nucleotide sequence ID" value="NZ_QFFF01000001.1"/>
</dbReference>
<dbReference type="NCBIfam" id="TIGR02215">
    <property type="entry name" value="phage_chp_gp8"/>
    <property type="match status" value="1"/>
</dbReference>
<dbReference type="InterPro" id="IPR011738">
    <property type="entry name" value="Phage_CHP"/>
</dbReference>
<dbReference type="InterPro" id="IPR006450">
    <property type="entry name" value="Phage_HK97_gp6-like"/>
</dbReference>
<organism evidence="1 2">
    <name type="scientific">Allosphingosinicella humi</name>
    <dbReference type="NCBI Taxonomy" id="2068657"/>
    <lineage>
        <taxon>Bacteria</taxon>
        <taxon>Pseudomonadati</taxon>
        <taxon>Pseudomonadota</taxon>
        <taxon>Alphaproteobacteria</taxon>
        <taxon>Sphingomonadales</taxon>
        <taxon>Sphingomonadaceae</taxon>
        <taxon>Allosphingosinicella</taxon>
    </lineage>
</organism>